<dbReference type="RefSeq" id="WP_075647976.1">
    <property type="nucleotide sequence ID" value="NZ_AP019657.1"/>
</dbReference>
<dbReference type="Pfam" id="PF21818">
    <property type="entry name" value="DUF6884"/>
    <property type="match status" value="1"/>
</dbReference>
<name>A0ABX3FLS0_9VIBR</name>
<evidence type="ECO:0000313" key="2">
    <source>
        <dbReference type="EMBL" id="OLQ95156.1"/>
    </source>
</evidence>
<accession>A0ABX3FLS0</accession>
<evidence type="ECO:0000259" key="1">
    <source>
        <dbReference type="Pfam" id="PF21818"/>
    </source>
</evidence>
<feature type="domain" description="DUF6884" evidence="1">
    <location>
        <begin position="44"/>
        <end position="165"/>
    </location>
</feature>
<gene>
    <name evidence="2" type="ORF">BIY21_06810</name>
</gene>
<protein>
    <recommendedName>
        <fullName evidence="1">DUF6884 domain-containing protein</fullName>
    </recommendedName>
</protein>
<organism evidence="2 3">
    <name type="scientific">Vibrio ponticus</name>
    <dbReference type="NCBI Taxonomy" id="265668"/>
    <lineage>
        <taxon>Bacteria</taxon>
        <taxon>Pseudomonadati</taxon>
        <taxon>Pseudomonadota</taxon>
        <taxon>Gammaproteobacteria</taxon>
        <taxon>Vibrionales</taxon>
        <taxon>Vibrionaceae</taxon>
        <taxon>Vibrio</taxon>
    </lineage>
</organism>
<comment type="caution">
    <text evidence="2">The sequence shown here is derived from an EMBL/GenBank/DDBJ whole genome shotgun (WGS) entry which is preliminary data.</text>
</comment>
<dbReference type="EMBL" id="MJMI01000044">
    <property type="protein sequence ID" value="OLQ95156.1"/>
    <property type="molecule type" value="Genomic_DNA"/>
</dbReference>
<keyword evidence="3" id="KW-1185">Reference proteome</keyword>
<evidence type="ECO:0000313" key="3">
    <source>
        <dbReference type="Proteomes" id="UP000186206"/>
    </source>
</evidence>
<reference evidence="2 3" key="1">
    <citation type="submission" date="2016-09" db="EMBL/GenBank/DDBJ databases">
        <title>Genomic Taxonomy of the Vibrionaceae.</title>
        <authorList>
            <person name="Gonzalez-Castillo A."/>
            <person name="Gomez-Gil B."/>
            <person name="Enciso-Ibarra K."/>
        </authorList>
    </citation>
    <scope>NUCLEOTIDE SEQUENCE [LARGE SCALE GENOMIC DNA]</scope>
    <source>
        <strain evidence="2 3">CAIM 1731</strain>
    </source>
</reference>
<proteinExistence type="predicted"/>
<sequence>MSQIHLLIPCTARKTLDVPLAMNIKEHVSDSIQETLTNWQTAFSEQQTNKVQARDLYAGQAFSSLRALADKMGLSLKILSAGFGLIDGTIELPSYNATFAPNVNRVPTPKKLWWNAVSSSALPSSSIVETFSRHKSDYFIIVASNEYLQAIQDDLVETLRTFSNASNQMAIIATSIPSTLIEYSSCFVQCSSAVLRHSTSIKPGLSLTNRHITAIASHLFLSKLDLTNPNFNDTICVLNEEFAKLTHKTRVDRPKQTDKFIIEFIETQILTDGKRQLPVAQAHKRLRDAGYACEDKRFSNLYKQVKSEKGLS</sequence>
<dbReference type="Proteomes" id="UP000186206">
    <property type="component" value="Unassembled WGS sequence"/>
</dbReference>
<dbReference type="InterPro" id="IPR049251">
    <property type="entry name" value="DUF6884"/>
</dbReference>